<evidence type="ECO:0008006" key="4">
    <source>
        <dbReference type="Google" id="ProtNLM"/>
    </source>
</evidence>
<dbReference type="RefSeq" id="WP_377064520.1">
    <property type="nucleotide sequence ID" value="NZ_JBHSJJ010000005.1"/>
</dbReference>
<gene>
    <name evidence="2" type="ORF">ACFPFU_11280</name>
</gene>
<name>A0ABV9T0Q6_9BACT</name>
<organism evidence="2 3">
    <name type="scientific">Negadavirga shengliensis</name>
    <dbReference type="NCBI Taxonomy" id="1389218"/>
    <lineage>
        <taxon>Bacteria</taxon>
        <taxon>Pseudomonadati</taxon>
        <taxon>Bacteroidota</taxon>
        <taxon>Cytophagia</taxon>
        <taxon>Cytophagales</taxon>
        <taxon>Cyclobacteriaceae</taxon>
        <taxon>Negadavirga</taxon>
    </lineage>
</organism>
<keyword evidence="1" id="KW-0732">Signal</keyword>
<sequence>MKKTVGIIFLMMGISAMAKAQQAEGSYLLSGAGDLVRTDFPGVITRYQLAGELNYFHLYNLSFSAGYEYNHHRPNQVSVGLRFYPLEPVFLRARGLIGSDSDLAFGVGYTHNLTYRLRLEGMVDYYAITHVAGLRAGIGILIN</sequence>
<protein>
    <recommendedName>
        <fullName evidence="4">Outer membrane protein beta-barrel domain-containing protein</fullName>
    </recommendedName>
</protein>
<feature type="signal peptide" evidence="1">
    <location>
        <begin position="1"/>
        <end position="20"/>
    </location>
</feature>
<evidence type="ECO:0000313" key="2">
    <source>
        <dbReference type="EMBL" id="MFC4872275.1"/>
    </source>
</evidence>
<dbReference type="EMBL" id="JBHSJJ010000005">
    <property type="protein sequence ID" value="MFC4872275.1"/>
    <property type="molecule type" value="Genomic_DNA"/>
</dbReference>
<keyword evidence="3" id="KW-1185">Reference proteome</keyword>
<accession>A0ABV9T0Q6</accession>
<comment type="caution">
    <text evidence="2">The sequence shown here is derived from an EMBL/GenBank/DDBJ whole genome shotgun (WGS) entry which is preliminary data.</text>
</comment>
<reference evidence="3" key="1">
    <citation type="journal article" date="2019" name="Int. J. Syst. Evol. Microbiol.">
        <title>The Global Catalogue of Microorganisms (GCM) 10K type strain sequencing project: providing services to taxonomists for standard genome sequencing and annotation.</title>
        <authorList>
            <consortium name="The Broad Institute Genomics Platform"/>
            <consortium name="The Broad Institute Genome Sequencing Center for Infectious Disease"/>
            <person name="Wu L."/>
            <person name="Ma J."/>
        </authorList>
    </citation>
    <scope>NUCLEOTIDE SEQUENCE [LARGE SCALE GENOMIC DNA]</scope>
    <source>
        <strain evidence="3">CGMCC 4.7466</strain>
    </source>
</reference>
<feature type="chain" id="PRO_5047028675" description="Outer membrane protein beta-barrel domain-containing protein" evidence="1">
    <location>
        <begin position="21"/>
        <end position="143"/>
    </location>
</feature>
<evidence type="ECO:0000313" key="3">
    <source>
        <dbReference type="Proteomes" id="UP001595818"/>
    </source>
</evidence>
<dbReference type="Proteomes" id="UP001595818">
    <property type="component" value="Unassembled WGS sequence"/>
</dbReference>
<evidence type="ECO:0000256" key="1">
    <source>
        <dbReference type="SAM" id="SignalP"/>
    </source>
</evidence>
<proteinExistence type="predicted"/>